<feature type="coiled-coil region" evidence="1">
    <location>
        <begin position="108"/>
        <end position="135"/>
    </location>
</feature>
<dbReference type="OrthoDB" id="164063at2"/>
<reference evidence="4" key="1">
    <citation type="submission" date="2018-12" db="EMBL/GenBank/DDBJ databases">
        <title>Tengunoibacter tsumagoiensis gen. nov., sp. nov., Dictyobacter kobayashii sp. nov., D. alpinus sp. nov., and D. joshuensis sp. nov. and description of Dictyobacteraceae fam. nov. within the order Ktedonobacterales isolated from Tengu-no-mugimeshi.</title>
        <authorList>
            <person name="Wang C.M."/>
            <person name="Zheng Y."/>
            <person name="Sakai Y."/>
            <person name="Toyoda A."/>
            <person name="Minakuchi Y."/>
            <person name="Abe K."/>
            <person name="Yokota A."/>
            <person name="Yabe S."/>
        </authorList>
    </citation>
    <scope>NUCLEOTIDE SEQUENCE [LARGE SCALE GENOMIC DNA]</scope>
    <source>
        <strain evidence="4">S-27</strain>
    </source>
</reference>
<keyword evidence="4" id="KW-1185">Reference proteome</keyword>
<proteinExistence type="predicted"/>
<sequence>MFCSVCGQRVKDGARFCEHCGAPLQEPGAITPYGSSKISFDQGGLRKQADPYKDQISQLKLQIRQLKLDLKQINTGMSKTRAQYNQTAAFVPRGLLRRGYKITEDIRLMGPQQQKQRLQQEIMSLEQQLLGLQQAQMQWKNGRD</sequence>
<organism evidence="3 4">
    <name type="scientific">Dictyobacter aurantiacus</name>
    <dbReference type="NCBI Taxonomy" id="1936993"/>
    <lineage>
        <taxon>Bacteria</taxon>
        <taxon>Bacillati</taxon>
        <taxon>Chloroflexota</taxon>
        <taxon>Ktedonobacteria</taxon>
        <taxon>Ktedonobacterales</taxon>
        <taxon>Dictyobacteraceae</taxon>
        <taxon>Dictyobacter</taxon>
    </lineage>
</organism>
<name>A0A401ZPN7_9CHLR</name>
<evidence type="ECO:0000313" key="4">
    <source>
        <dbReference type="Proteomes" id="UP000287224"/>
    </source>
</evidence>
<evidence type="ECO:0000256" key="1">
    <source>
        <dbReference type="SAM" id="Coils"/>
    </source>
</evidence>
<protein>
    <recommendedName>
        <fullName evidence="2">Zinc-ribbon domain-containing protein</fullName>
    </recommendedName>
</protein>
<keyword evidence="1" id="KW-0175">Coiled coil</keyword>
<gene>
    <name evidence="3" type="ORF">KDAU_61640</name>
</gene>
<dbReference type="Pfam" id="PF13240">
    <property type="entry name" value="Zn_Ribbon_1"/>
    <property type="match status" value="1"/>
</dbReference>
<dbReference type="Proteomes" id="UP000287224">
    <property type="component" value="Unassembled WGS sequence"/>
</dbReference>
<comment type="caution">
    <text evidence="3">The sequence shown here is derived from an EMBL/GenBank/DDBJ whole genome shotgun (WGS) entry which is preliminary data.</text>
</comment>
<feature type="domain" description="Zinc-ribbon" evidence="2">
    <location>
        <begin position="2"/>
        <end position="24"/>
    </location>
</feature>
<dbReference type="AlphaFoldDB" id="A0A401ZPN7"/>
<dbReference type="InterPro" id="IPR026870">
    <property type="entry name" value="Zinc_ribbon_dom"/>
</dbReference>
<accession>A0A401ZPN7</accession>
<evidence type="ECO:0000313" key="3">
    <source>
        <dbReference type="EMBL" id="GCE08835.1"/>
    </source>
</evidence>
<dbReference type="RefSeq" id="WP_126601319.1">
    <property type="nucleotide sequence ID" value="NZ_BIFQ01000002.1"/>
</dbReference>
<evidence type="ECO:0000259" key="2">
    <source>
        <dbReference type="Pfam" id="PF13240"/>
    </source>
</evidence>
<dbReference type="EMBL" id="BIFQ01000002">
    <property type="protein sequence ID" value="GCE08835.1"/>
    <property type="molecule type" value="Genomic_DNA"/>
</dbReference>